<accession>A0A6A1QBZ5</accession>
<comment type="caution">
    <text evidence="7">Lacks conserved residue(s) required for the propagation of feature annotation.</text>
</comment>
<comment type="caution">
    <text evidence="9">The sequence shown here is derived from an EMBL/GenBank/DDBJ whole genome shotgun (WGS) entry which is preliminary data.</text>
</comment>
<keyword evidence="4 7" id="KW-0812">Transmembrane</keyword>
<dbReference type="PANTHER" id="PTHR13084">
    <property type="entry name" value="T-CELL LYMPHOMA BREAKPOINT-ASSOCIATED TARGET 1-RELATED"/>
    <property type="match status" value="1"/>
</dbReference>
<dbReference type="PANTHER" id="PTHR13084:SF5">
    <property type="entry name" value="SODIUM_POTASSIUM-TRANSPORTING ATPASE SUBUNIT BETA-1-INTERACTING PROTEIN 4"/>
    <property type="match status" value="1"/>
</dbReference>
<name>A0A6A1QBZ5_BALPH</name>
<keyword evidence="5 7" id="KW-1133">Transmembrane helix</keyword>
<feature type="transmembrane region" description="Helical" evidence="7">
    <location>
        <begin position="18"/>
        <end position="38"/>
    </location>
</feature>
<dbReference type="OrthoDB" id="10050321at2759"/>
<sequence>MVVTALERQVFDFLGYQWAPILATFTHIVVVILGLCGTIQYRPRYIVVLVGFVCACHVVSVVTEEEGSCKCATTSLPQNAVSDLLAPSGSGGGKEKLRAGHRGLRPGPLNGSPCHGGPGLSRDRGGPGLWAPGVRAPPAPPV</sequence>
<dbReference type="EMBL" id="SGJD01000562">
    <property type="protein sequence ID" value="KAB0404623.1"/>
    <property type="molecule type" value="Genomic_DNA"/>
</dbReference>
<comment type="subcellular location">
    <subcellularLocation>
        <location evidence="1 7">Cell membrane</location>
        <topology evidence="1 7">Multi-pass membrane protein</topology>
    </subcellularLocation>
</comment>
<evidence type="ECO:0000256" key="2">
    <source>
        <dbReference type="ARBA" id="ARBA00006364"/>
    </source>
</evidence>
<dbReference type="Pfam" id="PF05640">
    <property type="entry name" value="NKAIN"/>
    <property type="match status" value="1"/>
</dbReference>
<protein>
    <recommendedName>
        <fullName evidence="7">Sodium/potassium-transporting ATPase subunit beta-1-interacting protein</fullName>
        <shortName evidence="7">Na(+)/K(+)-transporting ATPase subunit beta-1-interacting protein</shortName>
    </recommendedName>
</protein>
<keyword evidence="3 7" id="KW-1003">Cell membrane</keyword>
<dbReference type="Proteomes" id="UP000437017">
    <property type="component" value="Unassembled WGS sequence"/>
</dbReference>
<evidence type="ECO:0000256" key="8">
    <source>
        <dbReference type="SAM" id="MobiDB-lite"/>
    </source>
</evidence>
<evidence type="ECO:0000256" key="5">
    <source>
        <dbReference type="ARBA" id="ARBA00022989"/>
    </source>
</evidence>
<evidence type="ECO:0000256" key="3">
    <source>
        <dbReference type="ARBA" id="ARBA00022475"/>
    </source>
</evidence>
<dbReference type="GO" id="GO:0002028">
    <property type="term" value="P:regulation of sodium ion transport"/>
    <property type="evidence" value="ECO:0007669"/>
    <property type="project" value="UniProtKB-UniRule"/>
</dbReference>
<evidence type="ECO:0000256" key="4">
    <source>
        <dbReference type="ARBA" id="ARBA00022692"/>
    </source>
</evidence>
<proteinExistence type="inferred from homology"/>
<evidence type="ECO:0000256" key="7">
    <source>
        <dbReference type="RuleBase" id="RU368041"/>
    </source>
</evidence>
<keyword evidence="6 7" id="KW-0472">Membrane</keyword>
<dbReference type="GO" id="GO:0005886">
    <property type="term" value="C:plasma membrane"/>
    <property type="evidence" value="ECO:0007669"/>
    <property type="project" value="UniProtKB-SubCell"/>
</dbReference>
<comment type="similarity">
    <text evidence="2 7">Belongs to the NKAIN family.</text>
</comment>
<dbReference type="InterPro" id="IPR008516">
    <property type="entry name" value="Na/K-Atpase_Interacting"/>
</dbReference>
<evidence type="ECO:0000256" key="1">
    <source>
        <dbReference type="ARBA" id="ARBA00004651"/>
    </source>
</evidence>
<gene>
    <name evidence="9" type="ORF">E2I00_017070</name>
</gene>
<evidence type="ECO:0000313" key="10">
    <source>
        <dbReference type="Proteomes" id="UP000437017"/>
    </source>
</evidence>
<keyword evidence="10" id="KW-1185">Reference proteome</keyword>
<reference evidence="9 10" key="1">
    <citation type="journal article" date="2019" name="PLoS ONE">
        <title>Genomic analyses reveal an absence of contemporary introgressive admixture between fin whales and blue whales, despite known hybrids.</title>
        <authorList>
            <person name="Westbury M.V."/>
            <person name="Petersen B."/>
            <person name="Lorenzen E.D."/>
        </authorList>
    </citation>
    <scope>NUCLEOTIDE SEQUENCE [LARGE SCALE GENOMIC DNA]</scope>
    <source>
        <strain evidence="9">FinWhale-01</strain>
    </source>
</reference>
<organism evidence="9 10">
    <name type="scientific">Balaenoptera physalus</name>
    <name type="common">Fin whale</name>
    <name type="synonym">Balaena physalus</name>
    <dbReference type="NCBI Taxonomy" id="9770"/>
    <lineage>
        <taxon>Eukaryota</taxon>
        <taxon>Metazoa</taxon>
        <taxon>Chordata</taxon>
        <taxon>Craniata</taxon>
        <taxon>Vertebrata</taxon>
        <taxon>Euteleostomi</taxon>
        <taxon>Mammalia</taxon>
        <taxon>Eutheria</taxon>
        <taxon>Laurasiatheria</taxon>
        <taxon>Artiodactyla</taxon>
        <taxon>Whippomorpha</taxon>
        <taxon>Cetacea</taxon>
        <taxon>Mysticeti</taxon>
        <taxon>Balaenopteridae</taxon>
        <taxon>Balaenoptera</taxon>
    </lineage>
</organism>
<feature type="region of interest" description="Disordered" evidence="8">
    <location>
        <begin position="85"/>
        <end position="142"/>
    </location>
</feature>
<dbReference type="AlphaFoldDB" id="A0A6A1QBZ5"/>
<evidence type="ECO:0000313" key="9">
    <source>
        <dbReference type="EMBL" id="KAB0404623.1"/>
    </source>
</evidence>
<evidence type="ECO:0000256" key="6">
    <source>
        <dbReference type="ARBA" id="ARBA00023136"/>
    </source>
</evidence>